<feature type="compositionally biased region" description="Polar residues" evidence="5">
    <location>
        <begin position="262"/>
        <end position="271"/>
    </location>
</feature>
<keyword evidence="7" id="KW-1185">Reference proteome</keyword>
<feature type="region of interest" description="Disordered" evidence="5">
    <location>
        <begin position="564"/>
        <end position="596"/>
    </location>
</feature>
<sequence>MKSLKARFKKSDSQDWSKNDEKLLQAVEYNDADRVSSLLVRKGLVPTKLDSEGKSAFHLAATKGNTDCLEVMLAHGADAMTTDGSGYAALHLSAKHGHPQCVSKLLQASCPVDVADSHGRTALHHAAVNGCISCLEILCDFKAPLNTKDKDGATPLMLAAKMSHSELCRYLLHRGAAVNARDQRGRTALMVACENGSVETVEVLVHGGAKVGLVDATGHDAAHYGAAVGNALIQHYLQEAAQRHSWASEEESTEASSQASSPRHSLTKGKNSSPRKRKAPPPPGSAPSQDPHPPDHNPAPAERGNRVITAKPARTHHNDPPVPAATEDQEAYEEIVRLRQERAQLLQKIRSLEQRQETVKQKRLDDGSLHTLQKQVEELQKQLEEKVGEKENLGRELAALRSRLSSVENEKENTSYDIETLQDEEGDLLEFPGAELLLSKKSLSVSTEELLATLQGQVNSLTQKNKELMEKIQVLENYEKDESDADISADFIPIILYDSLRSEFDRLKEQHVEAQEALKSVDRAGESSCKLIPAEAYEQLKADHEKQIRALKLALEKSSFPALRGGGGTAAEGSSGLGTEGDASQAEAGARKEEMGELAKELSATREKYQAALAEVKLLQEQMELGILSVEEKELLESSRTELETTKTALQQARMDLEERERKVKDLEGRLRTQEEAAVEEDKEMKVSLDEVSREKEVLLARCASMEAEVRELKEKTRQLEEEGSRSLREEAGQLRSQLDTLEGQRRAAEAEAEQLRKGREMLAEELRSAKEKLASQREQEDVAGKLRTSLSEAEKSLSELKKHHEGTLKELAEAREAAETCRRGSVPLAEHARAKEALEGTLWELKAKSKLLEQELKAKDQETVGLKEELEVVLKGAVSKEAHEELRARLQAEADALSAKLADLGRKHERTCTEVFQVQREALFMKSEKHAAEAQLAAAEKQLQGLRAESERIRELHSHIEDSAKLVKEKDRKITELSKEVFKLKEALNDLSELSGEASAKATSPKVESRQEVATLQGRIRDLEQQLAEAERRHGNIVSLYRGHLLYAIQGHMDEDIQRILFQILKMQRLQEQGR</sequence>
<name>A0AA35LMT7_9SAUR</name>
<evidence type="ECO:0000256" key="1">
    <source>
        <dbReference type="ARBA" id="ARBA00022737"/>
    </source>
</evidence>
<dbReference type="GO" id="GO:0003779">
    <property type="term" value="F:actin binding"/>
    <property type="evidence" value="ECO:0007669"/>
    <property type="project" value="InterPro"/>
</dbReference>
<evidence type="ECO:0000256" key="3">
    <source>
        <dbReference type="PROSITE-ProRule" id="PRU00023"/>
    </source>
</evidence>
<proteinExistence type="predicted"/>
<feature type="region of interest" description="Disordered" evidence="5">
    <location>
        <begin position="714"/>
        <end position="755"/>
    </location>
</feature>
<dbReference type="SUPFAM" id="SSF48403">
    <property type="entry name" value="Ankyrin repeat"/>
    <property type="match status" value="1"/>
</dbReference>
<keyword evidence="1" id="KW-0677">Repeat</keyword>
<feature type="region of interest" description="Disordered" evidence="5">
    <location>
        <begin position="244"/>
        <end position="303"/>
    </location>
</feature>
<evidence type="ECO:0000256" key="5">
    <source>
        <dbReference type="SAM" id="MobiDB-lite"/>
    </source>
</evidence>
<feature type="region of interest" description="Disordered" evidence="5">
    <location>
        <begin position="637"/>
        <end position="658"/>
    </location>
</feature>
<protein>
    <submittedName>
        <fullName evidence="6">Repeat domain-containing 24</fullName>
    </submittedName>
</protein>
<dbReference type="InterPro" id="IPR036770">
    <property type="entry name" value="Ankyrin_rpt-contain_sf"/>
</dbReference>
<feature type="compositionally biased region" description="Basic and acidic residues" evidence="5">
    <location>
        <begin position="714"/>
        <end position="733"/>
    </location>
</feature>
<feature type="repeat" description="ANK" evidence="3">
    <location>
        <begin position="118"/>
        <end position="150"/>
    </location>
</feature>
<dbReference type="SMART" id="SM00248">
    <property type="entry name" value="ANK"/>
    <property type="match status" value="5"/>
</dbReference>
<keyword evidence="2 4" id="KW-0175">Coiled coil</keyword>
<dbReference type="Gene3D" id="1.25.40.20">
    <property type="entry name" value="Ankyrin repeat-containing domain"/>
    <property type="match status" value="2"/>
</dbReference>
<evidence type="ECO:0000313" key="6">
    <source>
        <dbReference type="EMBL" id="CAI5799160.1"/>
    </source>
</evidence>
<evidence type="ECO:0000256" key="4">
    <source>
        <dbReference type="SAM" id="Coils"/>
    </source>
</evidence>
<reference evidence="6" key="1">
    <citation type="submission" date="2022-12" db="EMBL/GenBank/DDBJ databases">
        <authorList>
            <person name="Alioto T."/>
            <person name="Alioto T."/>
            <person name="Gomez Garrido J."/>
        </authorList>
    </citation>
    <scope>NUCLEOTIDE SEQUENCE</scope>
</reference>
<dbReference type="Proteomes" id="UP001178461">
    <property type="component" value="Chromosome 18"/>
</dbReference>
<dbReference type="AlphaFoldDB" id="A0AA35LMT7"/>
<feature type="compositionally biased region" description="Basic and acidic residues" evidence="5">
    <location>
        <begin position="770"/>
        <end position="785"/>
    </location>
</feature>
<dbReference type="Pfam" id="PF12796">
    <property type="entry name" value="Ank_2"/>
    <property type="match status" value="1"/>
</dbReference>
<dbReference type="PROSITE" id="PS50088">
    <property type="entry name" value="ANK_REPEAT"/>
    <property type="match status" value="5"/>
</dbReference>
<keyword evidence="3" id="KW-0040">ANK repeat</keyword>
<feature type="coiled-coil region" evidence="4">
    <location>
        <begin position="328"/>
        <end position="424"/>
    </location>
</feature>
<evidence type="ECO:0000313" key="7">
    <source>
        <dbReference type="Proteomes" id="UP001178461"/>
    </source>
</evidence>
<feature type="compositionally biased region" description="Gly residues" evidence="5">
    <location>
        <begin position="564"/>
        <end position="579"/>
    </location>
</feature>
<dbReference type="PANTHER" id="PTHR24129">
    <property type="entry name" value="ANKYCORBIN"/>
    <property type="match status" value="1"/>
</dbReference>
<evidence type="ECO:0000256" key="2">
    <source>
        <dbReference type="ARBA" id="ARBA00023054"/>
    </source>
</evidence>
<dbReference type="InterPro" id="IPR042420">
    <property type="entry name" value="RAI14/UACA"/>
</dbReference>
<feature type="repeat" description="ANK" evidence="3">
    <location>
        <begin position="151"/>
        <end position="183"/>
    </location>
</feature>
<dbReference type="PANTHER" id="PTHR24129:SF0">
    <property type="entry name" value="ANKYCORBIN"/>
    <property type="match status" value="1"/>
</dbReference>
<feature type="compositionally biased region" description="Basic and acidic residues" evidence="5">
    <location>
        <begin position="743"/>
        <end position="755"/>
    </location>
</feature>
<feature type="compositionally biased region" description="Basic and acidic residues" evidence="5">
    <location>
        <begin position="793"/>
        <end position="803"/>
    </location>
</feature>
<dbReference type="PROSITE" id="PS50297">
    <property type="entry name" value="ANK_REP_REGION"/>
    <property type="match status" value="5"/>
</dbReference>
<feature type="region of interest" description="Disordered" evidence="5">
    <location>
        <begin position="770"/>
        <end position="803"/>
    </location>
</feature>
<dbReference type="InterPro" id="IPR002110">
    <property type="entry name" value="Ankyrin_rpt"/>
</dbReference>
<gene>
    <name evidence="6" type="ORF">PODLI_1B028377</name>
</gene>
<dbReference type="EMBL" id="OX395144">
    <property type="protein sequence ID" value="CAI5799160.1"/>
    <property type="molecule type" value="Genomic_DNA"/>
</dbReference>
<organism evidence="6 7">
    <name type="scientific">Podarcis lilfordi</name>
    <name type="common">Lilford's wall lizard</name>
    <dbReference type="NCBI Taxonomy" id="74358"/>
    <lineage>
        <taxon>Eukaryota</taxon>
        <taxon>Metazoa</taxon>
        <taxon>Chordata</taxon>
        <taxon>Craniata</taxon>
        <taxon>Vertebrata</taxon>
        <taxon>Euteleostomi</taxon>
        <taxon>Lepidosauria</taxon>
        <taxon>Squamata</taxon>
        <taxon>Bifurcata</taxon>
        <taxon>Unidentata</taxon>
        <taxon>Episquamata</taxon>
        <taxon>Laterata</taxon>
        <taxon>Lacertibaenia</taxon>
        <taxon>Lacertidae</taxon>
        <taxon>Podarcis</taxon>
    </lineage>
</organism>
<dbReference type="Pfam" id="PF00023">
    <property type="entry name" value="Ank"/>
    <property type="match status" value="1"/>
</dbReference>
<accession>A0AA35LMT7</accession>
<dbReference type="Pfam" id="PF13857">
    <property type="entry name" value="Ank_5"/>
    <property type="match status" value="1"/>
</dbReference>
<feature type="repeat" description="ANK" evidence="3">
    <location>
        <begin position="184"/>
        <end position="216"/>
    </location>
</feature>
<feature type="coiled-coil region" evidence="4">
    <location>
        <begin position="451"/>
        <end position="557"/>
    </location>
</feature>
<feature type="repeat" description="ANK" evidence="3">
    <location>
        <begin position="85"/>
        <end position="117"/>
    </location>
</feature>
<feature type="repeat" description="ANK" evidence="3">
    <location>
        <begin position="52"/>
        <end position="84"/>
    </location>
</feature>